<evidence type="ECO:0000313" key="2">
    <source>
        <dbReference type="Proteomes" id="UP001500403"/>
    </source>
</evidence>
<reference evidence="2" key="1">
    <citation type="journal article" date="2019" name="Int. J. Syst. Evol. Microbiol.">
        <title>The Global Catalogue of Microorganisms (GCM) 10K type strain sequencing project: providing services to taxonomists for standard genome sequencing and annotation.</title>
        <authorList>
            <consortium name="The Broad Institute Genomics Platform"/>
            <consortium name="The Broad Institute Genome Sequencing Center for Infectious Disease"/>
            <person name="Wu L."/>
            <person name="Ma J."/>
        </authorList>
    </citation>
    <scope>NUCLEOTIDE SEQUENCE [LARGE SCALE GENOMIC DNA]</scope>
    <source>
        <strain evidence="2">JCM 9088</strain>
    </source>
</reference>
<dbReference type="Proteomes" id="UP001500403">
    <property type="component" value="Unassembled WGS sequence"/>
</dbReference>
<dbReference type="EMBL" id="BAAAUD010000011">
    <property type="protein sequence ID" value="GAA2926568.1"/>
    <property type="molecule type" value="Genomic_DNA"/>
</dbReference>
<keyword evidence="2" id="KW-1185">Reference proteome</keyword>
<organism evidence="1 2">
    <name type="scientific">Streptomyces enissocaesilis</name>
    <dbReference type="NCBI Taxonomy" id="332589"/>
    <lineage>
        <taxon>Bacteria</taxon>
        <taxon>Bacillati</taxon>
        <taxon>Actinomycetota</taxon>
        <taxon>Actinomycetes</taxon>
        <taxon>Kitasatosporales</taxon>
        <taxon>Streptomycetaceae</taxon>
        <taxon>Streptomyces</taxon>
        <taxon>Streptomyces rochei group</taxon>
    </lineage>
</organism>
<name>A0ABP6J9W4_9ACTN</name>
<evidence type="ECO:0008006" key="3">
    <source>
        <dbReference type="Google" id="ProtNLM"/>
    </source>
</evidence>
<proteinExistence type="predicted"/>
<accession>A0ABP6J9W4</accession>
<sequence>MGAKKYFIGKPRYVGPAALACFITLSTVGCSSAGPGSGTQREDRAPALVKSEDLHLPVEDYLFSNAEQVRLDEARFKLMGKCLRRLGLNHGIESPGSPPGPRSLMERRYGITNEKDAKAVGYRLAETPRPRSLDSQTKSLTAPQKKELMKALQGEIGSEAGGGNGIRVNGLPVPEGGCAGEAAEKISGGSGRLGPGKAARSANLESWAASKADQRVARALGAWSTCMKEKGYSYPDPLIAMSDPGFQEGPPTSKERRTALADIECKRKTNLVGVWFDVESALQKDMIAREKSDFSAALKLKNSQLKRAASVLEIR</sequence>
<evidence type="ECO:0000313" key="1">
    <source>
        <dbReference type="EMBL" id="GAA2926568.1"/>
    </source>
</evidence>
<comment type="caution">
    <text evidence="1">The sequence shown here is derived from an EMBL/GenBank/DDBJ whole genome shotgun (WGS) entry which is preliminary data.</text>
</comment>
<protein>
    <recommendedName>
        <fullName evidence="3">Lipoprotein</fullName>
    </recommendedName>
</protein>
<dbReference type="PROSITE" id="PS51257">
    <property type="entry name" value="PROKAR_LIPOPROTEIN"/>
    <property type="match status" value="1"/>
</dbReference>
<gene>
    <name evidence="1" type="ORF">GCM10010446_08740</name>
</gene>
<dbReference type="RefSeq" id="WP_344490870.1">
    <property type="nucleotide sequence ID" value="NZ_BAAAUD010000011.1"/>
</dbReference>